<dbReference type="InterPro" id="IPR012312">
    <property type="entry name" value="Hemerythrin-like"/>
</dbReference>
<feature type="compositionally biased region" description="Basic and acidic residues" evidence="1">
    <location>
        <begin position="225"/>
        <end position="237"/>
    </location>
</feature>
<dbReference type="EMBL" id="BSTK01000011">
    <property type="protein sequence ID" value="GLY88825.1"/>
    <property type="molecule type" value="Genomic_DNA"/>
</dbReference>
<sequence length="237" mass="25983">MTRVRVVSRGSAGTVTHTLERRSSGVRPSPSRAAPILIRSDHEGGENMPNVFDVLREDHQEVLRALAELESGPPATSASAEQPAAREKLVEHLIIEESKHEAVEEEFFWPAVRDRVPDGDRLADHAVEQEQAAKHVLNDLIGLKADDPKFDELVRGFIADGREHIAYEETSVWPELRKALSAEEADDLGTRLQQGKKAAPTRPHPHTPPKPGLLKTAGPAIAAADRVRDAVTRRGKG</sequence>
<feature type="region of interest" description="Disordered" evidence="1">
    <location>
        <begin position="1"/>
        <end position="45"/>
    </location>
</feature>
<accession>A0A9W6SAK6</accession>
<dbReference type="CDD" id="cd12108">
    <property type="entry name" value="Hr-like"/>
    <property type="match status" value="1"/>
</dbReference>
<evidence type="ECO:0000313" key="3">
    <source>
        <dbReference type="EMBL" id="GLY88825.1"/>
    </source>
</evidence>
<dbReference type="AlphaFoldDB" id="A0A9W6SAK6"/>
<dbReference type="Gene3D" id="1.20.120.520">
    <property type="entry name" value="nmb1532 protein domain like"/>
    <property type="match status" value="1"/>
</dbReference>
<feature type="domain" description="Hemerythrin-like" evidence="2">
    <location>
        <begin position="52"/>
        <end position="174"/>
    </location>
</feature>
<dbReference type="Proteomes" id="UP001165074">
    <property type="component" value="Unassembled WGS sequence"/>
</dbReference>
<protein>
    <submittedName>
        <fullName evidence="3">Hemerythrin</fullName>
    </submittedName>
</protein>
<comment type="caution">
    <text evidence="3">The sequence shown here is derived from an EMBL/GenBank/DDBJ whole genome shotgun (WGS) entry which is preliminary data.</text>
</comment>
<organism evidence="3 4">
    <name type="scientific">Actinoallomurus iriomotensis</name>
    <dbReference type="NCBI Taxonomy" id="478107"/>
    <lineage>
        <taxon>Bacteria</taxon>
        <taxon>Bacillati</taxon>
        <taxon>Actinomycetota</taxon>
        <taxon>Actinomycetes</taxon>
        <taxon>Streptosporangiales</taxon>
        <taxon>Thermomonosporaceae</taxon>
        <taxon>Actinoallomurus</taxon>
    </lineage>
</organism>
<name>A0A9W6SAK6_9ACTN</name>
<evidence type="ECO:0000259" key="2">
    <source>
        <dbReference type="Pfam" id="PF01814"/>
    </source>
</evidence>
<evidence type="ECO:0000313" key="4">
    <source>
        <dbReference type="Proteomes" id="UP001165074"/>
    </source>
</evidence>
<dbReference type="PANTHER" id="PTHR35585">
    <property type="entry name" value="HHE DOMAIN PROTEIN (AFU_ORTHOLOGUE AFUA_4G00730)"/>
    <property type="match status" value="1"/>
</dbReference>
<feature type="region of interest" description="Disordered" evidence="1">
    <location>
        <begin position="188"/>
        <end position="237"/>
    </location>
</feature>
<gene>
    <name evidence="3" type="ORF">Airi02_067540</name>
</gene>
<evidence type="ECO:0000256" key="1">
    <source>
        <dbReference type="SAM" id="MobiDB-lite"/>
    </source>
</evidence>
<dbReference type="Pfam" id="PF01814">
    <property type="entry name" value="Hemerythrin"/>
    <property type="match status" value="1"/>
</dbReference>
<reference evidence="3" key="1">
    <citation type="submission" date="2023-03" db="EMBL/GenBank/DDBJ databases">
        <title>Actinoallomurus iriomotensis NBRC 103684.</title>
        <authorList>
            <person name="Ichikawa N."/>
            <person name="Sato H."/>
            <person name="Tonouchi N."/>
        </authorList>
    </citation>
    <scope>NUCLEOTIDE SEQUENCE</scope>
    <source>
        <strain evidence="3">NBRC 103684</strain>
    </source>
</reference>
<proteinExistence type="predicted"/>
<dbReference type="PANTHER" id="PTHR35585:SF1">
    <property type="entry name" value="HHE DOMAIN PROTEIN (AFU_ORTHOLOGUE AFUA_4G00730)"/>
    <property type="match status" value="1"/>
</dbReference>
<keyword evidence="4" id="KW-1185">Reference proteome</keyword>
<feature type="compositionally biased region" description="Low complexity" evidence="1">
    <location>
        <begin position="25"/>
        <end position="35"/>
    </location>
</feature>